<dbReference type="Gene3D" id="3.30.390.10">
    <property type="entry name" value="Enolase-like, N-terminal domain"/>
    <property type="match status" value="1"/>
</dbReference>
<dbReference type="Proteomes" id="UP000269692">
    <property type="component" value="Unassembled WGS sequence"/>
</dbReference>
<dbReference type="Pfam" id="PF02746">
    <property type="entry name" value="MR_MLE_N"/>
    <property type="match status" value="1"/>
</dbReference>
<reference evidence="4 5" key="1">
    <citation type="submission" date="2018-10" db="EMBL/GenBank/DDBJ databases">
        <title>Xanthobacter tagetidis genome sequencing and assembly.</title>
        <authorList>
            <person name="Maclea K.S."/>
            <person name="Goen A.E."/>
            <person name="Fatima S.A."/>
        </authorList>
    </citation>
    <scope>NUCLEOTIDE SEQUENCE [LARGE SCALE GENOMIC DNA]</scope>
    <source>
        <strain evidence="4 5">ATCC 700314</strain>
    </source>
</reference>
<evidence type="ECO:0000313" key="4">
    <source>
        <dbReference type="EMBL" id="RLP74908.1"/>
    </source>
</evidence>
<dbReference type="SFLD" id="SFLDS00001">
    <property type="entry name" value="Enolase"/>
    <property type="match status" value="1"/>
</dbReference>
<dbReference type="SUPFAM" id="SSF51604">
    <property type="entry name" value="Enolase C-terminal domain-like"/>
    <property type="match status" value="1"/>
</dbReference>
<evidence type="ECO:0000256" key="1">
    <source>
        <dbReference type="ARBA" id="ARBA00008031"/>
    </source>
</evidence>
<dbReference type="Gene3D" id="3.20.20.120">
    <property type="entry name" value="Enolase-like C-terminal domain"/>
    <property type="match status" value="1"/>
</dbReference>
<comment type="caution">
    <text evidence="4">The sequence shown here is derived from an EMBL/GenBank/DDBJ whole genome shotgun (WGS) entry which is preliminary data.</text>
</comment>
<evidence type="ECO:0000256" key="2">
    <source>
        <dbReference type="ARBA" id="ARBA00022723"/>
    </source>
</evidence>
<dbReference type="InterPro" id="IPR013342">
    <property type="entry name" value="Mandelate_racemase_C"/>
</dbReference>
<dbReference type="OrthoDB" id="9802699at2"/>
<dbReference type="GO" id="GO:0046872">
    <property type="term" value="F:metal ion binding"/>
    <property type="evidence" value="ECO:0007669"/>
    <property type="project" value="UniProtKB-KW"/>
</dbReference>
<organism evidence="4 5">
    <name type="scientific">Xanthobacter tagetidis</name>
    <dbReference type="NCBI Taxonomy" id="60216"/>
    <lineage>
        <taxon>Bacteria</taxon>
        <taxon>Pseudomonadati</taxon>
        <taxon>Pseudomonadota</taxon>
        <taxon>Alphaproteobacteria</taxon>
        <taxon>Hyphomicrobiales</taxon>
        <taxon>Xanthobacteraceae</taxon>
        <taxon>Xanthobacter</taxon>
    </lineage>
</organism>
<name>A0A3L7A4N7_9HYPH</name>
<dbReference type="InterPro" id="IPR029065">
    <property type="entry name" value="Enolase_C-like"/>
</dbReference>
<comment type="similarity">
    <text evidence="1">Belongs to the mandelate racemase/muconate lactonizing enzyme family.</text>
</comment>
<dbReference type="InterPro" id="IPR029017">
    <property type="entry name" value="Enolase-like_N"/>
</dbReference>
<evidence type="ECO:0000259" key="3">
    <source>
        <dbReference type="SMART" id="SM00922"/>
    </source>
</evidence>
<dbReference type="AlphaFoldDB" id="A0A3L7A4N7"/>
<sequence>MLAEHKPTPAAPPDVRAGVRITRVEIIAAHIPFAIEFKIATGGIRPGVDVILVRLHTDAGVTGIGETPAWRRQGSNDTVASITTLIRDHFTPLVVGRSPFDIGAILADMDDAIWHSNYAQAGIADALMDLQGKLLGVPVYQLLGGKCRDGVGACAVIGIKADFKRMLDDAQNFYDKGFRSFTVKIGNDAVKDVKAVEAIRAHLPDDALIRVDANAGMDFDTAVSVLKRLEPLGIDAAEQMVQPWDIAGMAELARKTPIPLMADECIATDHDLLDVIQRRAATVMQTKSPKNGGIWRCRQLWTIARAAGMRIYPGNHPGTSIVATAVAHLATAWPGPLLEGPFAVGICGLIGADVVTEPAVMDGRFLRVSDRPGFGLELDDDRIEALRIPF</sequence>
<dbReference type="CDD" id="cd03316">
    <property type="entry name" value="MR_like"/>
    <property type="match status" value="1"/>
</dbReference>
<dbReference type="GO" id="GO:0003824">
    <property type="term" value="F:catalytic activity"/>
    <property type="evidence" value="ECO:0007669"/>
    <property type="project" value="UniProtKB-ARBA"/>
</dbReference>
<gene>
    <name evidence="4" type="ORF">D9R14_18065</name>
</gene>
<dbReference type="PANTHER" id="PTHR48080">
    <property type="entry name" value="D-GALACTONATE DEHYDRATASE-RELATED"/>
    <property type="match status" value="1"/>
</dbReference>
<dbReference type="RefSeq" id="WP_121624743.1">
    <property type="nucleotide sequence ID" value="NZ_JACIIW010000005.1"/>
</dbReference>
<dbReference type="EMBL" id="RCTF01000017">
    <property type="protein sequence ID" value="RLP74908.1"/>
    <property type="molecule type" value="Genomic_DNA"/>
</dbReference>
<feature type="domain" description="Mandelate racemase/muconate lactonizing enzyme C-terminal" evidence="3">
    <location>
        <begin position="163"/>
        <end position="259"/>
    </location>
</feature>
<dbReference type="SMART" id="SM00922">
    <property type="entry name" value="MR_MLE"/>
    <property type="match status" value="1"/>
</dbReference>
<keyword evidence="2" id="KW-0479">Metal-binding</keyword>
<dbReference type="InterPro" id="IPR034593">
    <property type="entry name" value="DgoD-like"/>
</dbReference>
<dbReference type="PANTHER" id="PTHR48080:SF3">
    <property type="entry name" value="ENOLASE SUPERFAMILY MEMBER DDB_G0284701"/>
    <property type="match status" value="1"/>
</dbReference>
<dbReference type="InterPro" id="IPR013341">
    <property type="entry name" value="Mandelate_racemase_N_dom"/>
</dbReference>
<dbReference type="SUPFAM" id="SSF54826">
    <property type="entry name" value="Enolase N-terminal domain-like"/>
    <property type="match status" value="1"/>
</dbReference>
<dbReference type="Pfam" id="PF13378">
    <property type="entry name" value="MR_MLE_C"/>
    <property type="match status" value="1"/>
</dbReference>
<protein>
    <submittedName>
        <fullName evidence="4">Mandelate racemase/muconate lactonizing enzyme family protein</fullName>
    </submittedName>
</protein>
<accession>A0A3L7A4N7</accession>
<proteinExistence type="inferred from homology"/>
<dbReference type="InterPro" id="IPR036849">
    <property type="entry name" value="Enolase-like_C_sf"/>
</dbReference>
<evidence type="ECO:0000313" key="5">
    <source>
        <dbReference type="Proteomes" id="UP000269692"/>
    </source>
</evidence>
<keyword evidence="5" id="KW-1185">Reference proteome</keyword>
<dbReference type="SFLD" id="SFLDG00180">
    <property type="entry name" value="muconate_cycloisomerase"/>
    <property type="match status" value="1"/>
</dbReference>